<dbReference type="RefSeq" id="WP_058471921.1">
    <property type="nucleotide sequence ID" value="NZ_CAAAIC010000010.1"/>
</dbReference>
<keyword evidence="1" id="KW-1133">Transmembrane helix</keyword>
<accession>A0A0W0VDP3</accession>
<gene>
    <name evidence="2" type="ORF">Ljor_2550</name>
</gene>
<proteinExistence type="predicted"/>
<feature type="transmembrane region" description="Helical" evidence="1">
    <location>
        <begin position="20"/>
        <end position="40"/>
    </location>
</feature>
<organism evidence="2 3">
    <name type="scientific">Legionella jordanis</name>
    <dbReference type="NCBI Taxonomy" id="456"/>
    <lineage>
        <taxon>Bacteria</taxon>
        <taxon>Pseudomonadati</taxon>
        <taxon>Pseudomonadota</taxon>
        <taxon>Gammaproteobacteria</taxon>
        <taxon>Legionellales</taxon>
        <taxon>Legionellaceae</taxon>
        <taxon>Legionella</taxon>
    </lineage>
</organism>
<keyword evidence="3" id="KW-1185">Reference proteome</keyword>
<dbReference type="PATRIC" id="fig|456.5.peg.2738"/>
<protein>
    <submittedName>
        <fullName evidence="2">Uncharacterized protein</fullName>
    </submittedName>
</protein>
<dbReference type="Proteomes" id="UP000055035">
    <property type="component" value="Unassembled WGS sequence"/>
</dbReference>
<evidence type="ECO:0000313" key="3">
    <source>
        <dbReference type="Proteomes" id="UP000055035"/>
    </source>
</evidence>
<dbReference type="EMBL" id="LNYJ01000011">
    <property type="protein sequence ID" value="KTD18244.1"/>
    <property type="molecule type" value="Genomic_DNA"/>
</dbReference>
<name>A0A0W0VDP3_9GAMM</name>
<dbReference type="OrthoDB" id="9991923at2"/>
<reference evidence="2 3" key="1">
    <citation type="submission" date="2015-11" db="EMBL/GenBank/DDBJ databases">
        <title>Genomic analysis of 38 Legionella species identifies large and diverse effector repertoires.</title>
        <authorList>
            <person name="Burstein D."/>
            <person name="Amaro F."/>
            <person name="Zusman T."/>
            <person name="Lifshitz Z."/>
            <person name="Cohen O."/>
            <person name="Gilbert J.A."/>
            <person name="Pupko T."/>
            <person name="Shuman H.A."/>
            <person name="Segal G."/>
        </authorList>
    </citation>
    <scope>NUCLEOTIDE SEQUENCE [LARGE SCALE GENOMIC DNA]</scope>
    <source>
        <strain evidence="2 3">BL-540</strain>
    </source>
</reference>
<keyword evidence="1" id="KW-0472">Membrane</keyword>
<sequence>MDKFIFTSIQNMKQLYNMENITTFSVLIAIILGIINLYLIRKSSKEKQDEILFNIASSNIHSAIESIENIDSHHKNKSLVWNTAAEQLSSFHNLSINIKNKTLRKCYIAKLESYITRLYETLEKIDNYLFFYGVKDYASKGTKQIQEEAFNNFSYISPNTLGCILQFLTLFNGAKVTYLENNKEINKILKPVYIGFTEDKEYTLEEINKMSNPFKNIHLFIHEWRQTKQKMKS</sequence>
<keyword evidence="1" id="KW-0812">Transmembrane</keyword>
<evidence type="ECO:0000256" key="1">
    <source>
        <dbReference type="SAM" id="Phobius"/>
    </source>
</evidence>
<comment type="caution">
    <text evidence="2">The sequence shown here is derived from an EMBL/GenBank/DDBJ whole genome shotgun (WGS) entry which is preliminary data.</text>
</comment>
<dbReference type="AlphaFoldDB" id="A0A0W0VDP3"/>
<evidence type="ECO:0000313" key="2">
    <source>
        <dbReference type="EMBL" id="KTD18244.1"/>
    </source>
</evidence>